<accession>A0A5C6CBB6</accession>
<dbReference type="Proteomes" id="UP000318437">
    <property type="component" value="Unassembled WGS sequence"/>
</dbReference>
<dbReference type="InterPro" id="IPR013785">
    <property type="entry name" value="Aldolase_TIM"/>
</dbReference>
<keyword evidence="4" id="KW-0456">Lyase</keyword>
<dbReference type="NCBIfam" id="TIGR01182">
    <property type="entry name" value="eda"/>
    <property type="match status" value="1"/>
</dbReference>
<dbReference type="InterPro" id="IPR031338">
    <property type="entry name" value="KDPG/KHG_AS_2"/>
</dbReference>
<organism evidence="6 7">
    <name type="scientific">Bythopirellula polymerisocia</name>
    <dbReference type="NCBI Taxonomy" id="2528003"/>
    <lineage>
        <taxon>Bacteria</taxon>
        <taxon>Pseudomonadati</taxon>
        <taxon>Planctomycetota</taxon>
        <taxon>Planctomycetia</taxon>
        <taxon>Pirellulales</taxon>
        <taxon>Lacipirellulaceae</taxon>
        <taxon>Bythopirellula</taxon>
    </lineage>
</organism>
<comment type="caution">
    <text evidence="6">The sequence shown here is derived from an EMBL/GenBank/DDBJ whole genome shotgun (WGS) entry which is preliminary data.</text>
</comment>
<gene>
    <name evidence="6" type="primary">eda_2</name>
    <name evidence="6" type="ORF">Pla144_46030</name>
</gene>
<evidence type="ECO:0000256" key="2">
    <source>
        <dbReference type="ARBA" id="ARBA00006906"/>
    </source>
</evidence>
<evidence type="ECO:0000313" key="7">
    <source>
        <dbReference type="Proteomes" id="UP000318437"/>
    </source>
</evidence>
<dbReference type="Pfam" id="PF01081">
    <property type="entry name" value="Aldolase"/>
    <property type="match status" value="1"/>
</dbReference>
<evidence type="ECO:0000313" key="6">
    <source>
        <dbReference type="EMBL" id="TWU21382.1"/>
    </source>
</evidence>
<dbReference type="GO" id="GO:0016829">
    <property type="term" value="F:lyase activity"/>
    <property type="evidence" value="ECO:0007669"/>
    <property type="project" value="UniProtKB-KW"/>
</dbReference>
<dbReference type="OrthoDB" id="9802667at2"/>
<name>A0A5C6CBB6_9BACT</name>
<dbReference type="PROSITE" id="PS00160">
    <property type="entry name" value="ALDOLASE_KDPG_KHG_2"/>
    <property type="match status" value="1"/>
</dbReference>
<comment type="similarity">
    <text evidence="2">Belongs to the KHG/KDPG aldolase family.</text>
</comment>
<dbReference type="RefSeq" id="WP_146452844.1">
    <property type="nucleotide sequence ID" value="NZ_SJPS01000010.1"/>
</dbReference>
<dbReference type="PANTHER" id="PTHR30246:SF1">
    <property type="entry name" value="2-DEHYDRO-3-DEOXY-6-PHOSPHOGALACTONATE ALDOLASE-RELATED"/>
    <property type="match status" value="1"/>
</dbReference>
<dbReference type="InterPro" id="IPR000887">
    <property type="entry name" value="Aldlse_KDPG_KHG"/>
</dbReference>
<evidence type="ECO:0000256" key="1">
    <source>
        <dbReference type="ARBA" id="ARBA00004761"/>
    </source>
</evidence>
<dbReference type="Gene3D" id="3.20.20.70">
    <property type="entry name" value="Aldolase class I"/>
    <property type="match status" value="1"/>
</dbReference>
<keyword evidence="5" id="KW-0119">Carbohydrate metabolism</keyword>
<proteinExistence type="inferred from homology"/>
<comment type="pathway">
    <text evidence="1">Carbohydrate acid metabolism.</text>
</comment>
<dbReference type="PANTHER" id="PTHR30246">
    <property type="entry name" value="2-KETO-3-DEOXY-6-PHOSPHOGLUCONATE ALDOLASE"/>
    <property type="match status" value="1"/>
</dbReference>
<sequence length="227" mass="24430">MQSNDIFRAIQRHALMPVLAIDQIEHAIPLADALIAGDLPVMEVTFRTQAAGEVLQIISRQRNQVLLGAGTVLTIENLETAKECGAQFALAPGFNPKVVQRAQELELPFIPGVATPSEIEQASSLGCRILKFFPAELMGGIAMLRALAGPFQHLGVKFVPTGGIGPDLLQSYLSLDIVAAVGGSWLAKPQDLAEGRWDAIKERSLEAVNQIAEIRTISRQTSTGSKR</sequence>
<evidence type="ECO:0000256" key="4">
    <source>
        <dbReference type="ARBA" id="ARBA00023239"/>
    </source>
</evidence>
<keyword evidence="7" id="KW-1185">Reference proteome</keyword>
<dbReference type="EMBL" id="SJPS01000010">
    <property type="protein sequence ID" value="TWU21382.1"/>
    <property type="molecule type" value="Genomic_DNA"/>
</dbReference>
<dbReference type="SUPFAM" id="SSF51569">
    <property type="entry name" value="Aldolase"/>
    <property type="match status" value="1"/>
</dbReference>
<evidence type="ECO:0000256" key="5">
    <source>
        <dbReference type="ARBA" id="ARBA00023277"/>
    </source>
</evidence>
<dbReference type="CDD" id="cd00452">
    <property type="entry name" value="KDPG_aldolase"/>
    <property type="match status" value="1"/>
</dbReference>
<reference evidence="6 7" key="1">
    <citation type="submission" date="2019-02" db="EMBL/GenBank/DDBJ databases">
        <title>Deep-cultivation of Planctomycetes and their phenomic and genomic characterization uncovers novel biology.</title>
        <authorList>
            <person name="Wiegand S."/>
            <person name="Jogler M."/>
            <person name="Boedeker C."/>
            <person name="Pinto D."/>
            <person name="Vollmers J."/>
            <person name="Rivas-Marin E."/>
            <person name="Kohn T."/>
            <person name="Peeters S.H."/>
            <person name="Heuer A."/>
            <person name="Rast P."/>
            <person name="Oberbeckmann S."/>
            <person name="Bunk B."/>
            <person name="Jeske O."/>
            <person name="Meyerdierks A."/>
            <person name="Storesund J.E."/>
            <person name="Kallscheuer N."/>
            <person name="Luecker S."/>
            <person name="Lage O.M."/>
            <person name="Pohl T."/>
            <person name="Merkel B.J."/>
            <person name="Hornburger P."/>
            <person name="Mueller R.-W."/>
            <person name="Bruemmer F."/>
            <person name="Labrenz M."/>
            <person name="Spormann A.M."/>
            <person name="Op Den Camp H."/>
            <person name="Overmann J."/>
            <person name="Amann R."/>
            <person name="Jetten M.S.M."/>
            <person name="Mascher T."/>
            <person name="Medema M.H."/>
            <person name="Devos D.P."/>
            <person name="Kaster A.-K."/>
            <person name="Ovreas L."/>
            <person name="Rohde M."/>
            <person name="Galperin M.Y."/>
            <person name="Jogler C."/>
        </authorList>
    </citation>
    <scope>NUCLEOTIDE SEQUENCE [LARGE SCALE GENOMIC DNA]</scope>
    <source>
        <strain evidence="6 7">Pla144</strain>
    </source>
</reference>
<comment type="subunit">
    <text evidence="3">Homotrimer.</text>
</comment>
<protein>
    <submittedName>
        <fullName evidence="6">Putative KHG/KDPG aldolase</fullName>
    </submittedName>
</protein>
<dbReference type="AlphaFoldDB" id="A0A5C6CBB6"/>
<evidence type="ECO:0000256" key="3">
    <source>
        <dbReference type="ARBA" id="ARBA00011233"/>
    </source>
</evidence>